<evidence type="ECO:0000256" key="5">
    <source>
        <dbReference type="SAM" id="Phobius"/>
    </source>
</evidence>
<organism evidence="7 8">
    <name type="scientific">Streptomyces himalayensis subsp. himalayensis</name>
    <dbReference type="NCBI Taxonomy" id="2756131"/>
    <lineage>
        <taxon>Bacteria</taxon>
        <taxon>Bacillati</taxon>
        <taxon>Actinomycetota</taxon>
        <taxon>Actinomycetes</taxon>
        <taxon>Kitasatosporales</taxon>
        <taxon>Streptomycetaceae</taxon>
        <taxon>Streptomyces</taxon>
        <taxon>Streptomyces himalayensis</taxon>
    </lineage>
</organism>
<dbReference type="RefSeq" id="WP_181657576.1">
    <property type="nucleotide sequence ID" value="NZ_JACEHE010000006.1"/>
</dbReference>
<evidence type="ECO:0000256" key="4">
    <source>
        <dbReference type="ARBA" id="ARBA00023136"/>
    </source>
</evidence>
<protein>
    <submittedName>
        <fullName evidence="7">LapA family protein</fullName>
    </submittedName>
</protein>
<dbReference type="EMBL" id="JACEHE010000006">
    <property type="protein sequence ID" value="MBA2946649.1"/>
    <property type="molecule type" value="Genomic_DNA"/>
</dbReference>
<evidence type="ECO:0000256" key="2">
    <source>
        <dbReference type="ARBA" id="ARBA00022692"/>
    </source>
</evidence>
<evidence type="ECO:0000313" key="7">
    <source>
        <dbReference type="EMBL" id="MBA2946649.1"/>
    </source>
</evidence>
<evidence type="ECO:0000256" key="3">
    <source>
        <dbReference type="ARBA" id="ARBA00022989"/>
    </source>
</evidence>
<dbReference type="AlphaFoldDB" id="A0A7W0DK92"/>
<keyword evidence="1" id="KW-1003">Cell membrane</keyword>
<keyword evidence="2 5" id="KW-0812">Transmembrane</keyword>
<evidence type="ECO:0000313" key="8">
    <source>
        <dbReference type="Proteomes" id="UP000545761"/>
    </source>
</evidence>
<comment type="caution">
    <text evidence="7">The sequence shown here is derived from an EMBL/GenBank/DDBJ whole genome shotgun (WGS) entry which is preliminary data.</text>
</comment>
<keyword evidence="4 5" id="KW-0472">Membrane</keyword>
<name>A0A7W0DK92_9ACTN</name>
<dbReference type="Proteomes" id="UP000545761">
    <property type="component" value="Unassembled WGS sequence"/>
</dbReference>
<evidence type="ECO:0000256" key="1">
    <source>
        <dbReference type="ARBA" id="ARBA00022475"/>
    </source>
</evidence>
<feature type="transmembrane region" description="Helical" evidence="5">
    <location>
        <begin position="53"/>
        <end position="76"/>
    </location>
</feature>
<proteinExistence type="predicted"/>
<dbReference type="GO" id="GO:0005886">
    <property type="term" value="C:plasma membrane"/>
    <property type="evidence" value="ECO:0007669"/>
    <property type="project" value="InterPro"/>
</dbReference>
<feature type="transmembrane region" description="Helical" evidence="5">
    <location>
        <begin position="21"/>
        <end position="41"/>
    </location>
</feature>
<keyword evidence="3 5" id="KW-1133">Transmembrane helix</keyword>
<feature type="domain" description="Lipopolysaccharide assembly protein A" evidence="6">
    <location>
        <begin position="39"/>
        <end position="76"/>
    </location>
</feature>
<dbReference type="Pfam" id="PF06305">
    <property type="entry name" value="LapA_dom"/>
    <property type="match status" value="1"/>
</dbReference>
<sequence>MRAKSSVGGGTHGSRGSAVTAGRIIVLVLAVLAIVFIFQNTQSTTIRVLIPEVIMPLWLALLGTGVIGALCGALFLSRRR</sequence>
<accession>A0A7W0DK92</accession>
<reference evidence="7 8" key="1">
    <citation type="submission" date="2020-07" db="EMBL/GenBank/DDBJ databases">
        <title>Streptomyces isolated from Indian soil.</title>
        <authorList>
            <person name="Mandal S."/>
            <person name="Maiti P.K."/>
        </authorList>
    </citation>
    <scope>NUCLEOTIDE SEQUENCE [LARGE SCALE GENOMIC DNA]</scope>
    <source>
        <strain evidence="7 8">PSKA28</strain>
    </source>
</reference>
<gene>
    <name evidence="7" type="ORF">H1D24_12715</name>
</gene>
<dbReference type="InterPro" id="IPR010445">
    <property type="entry name" value="LapA_dom"/>
</dbReference>
<evidence type="ECO:0000259" key="6">
    <source>
        <dbReference type="Pfam" id="PF06305"/>
    </source>
</evidence>